<proteinExistence type="predicted"/>
<dbReference type="PROSITE" id="PS00108">
    <property type="entry name" value="PROTEIN_KINASE_ST"/>
    <property type="match status" value="1"/>
</dbReference>
<evidence type="ECO:0000256" key="1">
    <source>
        <dbReference type="ARBA" id="ARBA00022679"/>
    </source>
</evidence>
<protein>
    <submittedName>
        <fullName evidence="7">Serine/threonine-protein kinase</fullName>
        <ecNumber evidence="7">2.7.11.1</ecNumber>
    </submittedName>
</protein>
<organism evidence="7 8">
    <name type="scientific">Actinomadura sediminis</name>
    <dbReference type="NCBI Taxonomy" id="1038904"/>
    <lineage>
        <taxon>Bacteria</taxon>
        <taxon>Bacillati</taxon>
        <taxon>Actinomycetota</taxon>
        <taxon>Actinomycetes</taxon>
        <taxon>Streptosporangiales</taxon>
        <taxon>Thermomonosporaceae</taxon>
        <taxon>Actinomadura</taxon>
    </lineage>
</organism>
<evidence type="ECO:0000313" key="8">
    <source>
        <dbReference type="Proteomes" id="UP001596972"/>
    </source>
</evidence>
<dbReference type="GO" id="GO:0004674">
    <property type="term" value="F:protein serine/threonine kinase activity"/>
    <property type="evidence" value="ECO:0007669"/>
    <property type="project" value="UniProtKB-EC"/>
</dbReference>
<dbReference type="PROSITE" id="PS50011">
    <property type="entry name" value="PROTEIN_KINASE_DOM"/>
    <property type="match status" value="1"/>
</dbReference>
<dbReference type="Gene3D" id="1.10.510.10">
    <property type="entry name" value="Transferase(Phosphotransferase) domain 1"/>
    <property type="match status" value="1"/>
</dbReference>
<dbReference type="EC" id="2.7.11.1" evidence="7"/>
<evidence type="ECO:0000256" key="3">
    <source>
        <dbReference type="ARBA" id="ARBA00022777"/>
    </source>
</evidence>
<evidence type="ECO:0000313" key="7">
    <source>
        <dbReference type="EMBL" id="MFD0904171.1"/>
    </source>
</evidence>
<name>A0ABW3EZJ8_9ACTN</name>
<dbReference type="RefSeq" id="WP_378303761.1">
    <property type="nucleotide sequence ID" value="NZ_JBHTJA010000075.1"/>
</dbReference>
<keyword evidence="2" id="KW-0547">Nucleotide-binding</keyword>
<keyword evidence="8" id="KW-1185">Reference proteome</keyword>
<reference evidence="8" key="1">
    <citation type="journal article" date="2019" name="Int. J. Syst. Evol. Microbiol.">
        <title>The Global Catalogue of Microorganisms (GCM) 10K type strain sequencing project: providing services to taxonomists for standard genome sequencing and annotation.</title>
        <authorList>
            <consortium name="The Broad Institute Genomics Platform"/>
            <consortium name="The Broad Institute Genome Sequencing Center for Infectious Disease"/>
            <person name="Wu L."/>
            <person name="Ma J."/>
        </authorList>
    </citation>
    <scope>NUCLEOTIDE SEQUENCE [LARGE SCALE GENOMIC DNA]</scope>
    <source>
        <strain evidence="8">JCM 31202</strain>
    </source>
</reference>
<comment type="caution">
    <text evidence="7">The sequence shown here is derived from an EMBL/GenBank/DDBJ whole genome shotgun (WGS) entry which is preliminary data.</text>
</comment>
<feature type="compositionally biased region" description="Pro residues" evidence="5">
    <location>
        <begin position="270"/>
        <end position="287"/>
    </location>
</feature>
<feature type="region of interest" description="Disordered" evidence="5">
    <location>
        <begin position="333"/>
        <end position="379"/>
    </location>
</feature>
<keyword evidence="4" id="KW-0067">ATP-binding</keyword>
<evidence type="ECO:0000256" key="2">
    <source>
        <dbReference type="ARBA" id="ARBA00022741"/>
    </source>
</evidence>
<dbReference type="Pfam" id="PF00069">
    <property type="entry name" value="Pkinase"/>
    <property type="match status" value="1"/>
</dbReference>
<feature type="compositionally biased region" description="Low complexity" evidence="5">
    <location>
        <begin position="334"/>
        <end position="371"/>
    </location>
</feature>
<evidence type="ECO:0000256" key="4">
    <source>
        <dbReference type="ARBA" id="ARBA00022840"/>
    </source>
</evidence>
<keyword evidence="3 7" id="KW-0418">Kinase</keyword>
<dbReference type="Gene3D" id="3.30.200.20">
    <property type="entry name" value="Phosphorylase Kinase, domain 1"/>
    <property type="match status" value="1"/>
</dbReference>
<dbReference type="EMBL" id="JBHTJA010000075">
    <property type="protein sequence ID" value="MFD0904171.1"/>
    <property type="molecule type" value="Genomic_DNA"/>
</dbReference>
<dbReference type="PANTHER" id="PTHR43289:SF34">
    <property type="entry name" value="SERINE_THREONINE-PROTEIN KINASE YBDM-RELATED"/>
    <property type="match status" value="1"/>
</dbReference>
<gene>
    <name evidence="7" type="ORF">ACFQ11_27565</name>
</gene>
<dbReference type="InterPro" id="IPR000719">
    <property type="entry name" value="Prot_kinase_dom"/>
</dbReference>
<dbReference type="InterPro" id="IPR011009">
    <property type="entry name" value="Kinase-like_dom_sf"/>
</dbReference>
<feature type="region of interest" description="Disordered" evidence="5">
    <location>
        <begin position="264"/>
        <end position="296"/>
    </location>
</feature>
<dbReference type="SMART" id="SM00220">
    <property type="entry name" value="S_TKc"/>
    <property type="match status" value="1"/>
</dbReference>
<sequence>MPPAPLQPDDPRTVGRFRLTGRLGEGGQGVVFLGEGPGGERVAVKMLKTTDESARARFAREMAAAQRVAPFCTAAVLDASADAAVPYVVSEYIDGPSLQDRVLEQGPLREGELQRLAVNTASALAAIHGAGIVHRDLKPANVLLGPDGPRVVDFGIARAIDAETHTQLVGTPAYFAPEWLEGHPPTDKSDVFAWAGTIVYAATGRPPFGPADSIPAVMHRIANGDPDLDGVPSWLAPLLTECLAKDPARRPTARDLMVRLVDPSAEHGPVPAPPPVPVPGPPPPPGPAGGVTAAPAAAPRRKGRAAVPAAVVAVIALLAGGWFAFDALTGGTGDAPPAASSSSGVPETPTSGPTNSPSSPSPSPSRTSDGPLPDGFAGTWTGTITQTGGITIGDASTPVTIDLDDTGEGTADYTGWGCRMSLSLIDAGPGRAEFRERVEDGTGITGFCMGGTVTLERMSGGLRYRSAGTGDVRGMLRSA</sequence>
<evidence type="ECO:0000259" key="6">
    <source>
        <dbReference type="PROSITE" id="PS50011"/>
    </source>
</evidence>
<dbReference type="PANTHER" id="PTHR43289">
    <property type="entry name" value="MITOGEN-ACTIVATED PROTEIN KINASE KINASE KINASE 20-RELATED"/>
    <property type="match status" value="1"/>
</dbReference>
<accession>A0ABW3EZJ8</accession>
<feature type="domain" description="Protein kinase" evidence="6">
    <location>
        <begin position="17"/>
        <end position="265"/>
    </location>
</feature>
<dbReference type="InterPro" id="IPR008271">
    <property type="entry name" value="Ser/Thr_kinase_AS"/>
</dbReference>
<keyword evidence="1 7" id="KW-0808">Transferase</keyword>
<dbReference type="CDD" id="cd14014">
    <property type="entry name" value="STKc_PknB_like"/>
    <property type="match status" value="1"/>
</dbReference>
<dbReference type="Proteomes" id="UP001596972">
    <property type="component" value="Unassembled WGS sequence"/>
</dbReference>
<dbReference type="SUPFAM" id="SSF56112">
    <property type="entry name" value="Protein kinase-like (PK-like)"/>
    <property type="match status" value="1"/>
</dbReference>
<evidence type="ECO:0000256" key="5">
    <source>
        <dbReference type="SAM" id="MobiDB-lite"/>
    </source>
</evidence>